<evidence type="ECO:0000313" key="3">
    <source>
        <dbReference type="Proteomes" id="UP001153954"/>
    </source>
</evidence>
<dbReference type="EMBL" id="CAKOGL010000023">
    <property type="protein sequence ID" value="CAH2101372.1"/>
    <property type="molecule type" value="Genomic_DNA"/>
</dbReference>
<dbReference type="Gene3D" id="1.10.10.60">
    <property type="entry name" value="Homeodomain-like"/>
    <property type="match status" value="1"/>
</dbReference>
<evidence type="ECO:0000313" key="2">
    <source>
        <dbReference type="EMBL" id="CAH2101372.1"/>
    </source>
</evidence>
<reference evidence="2" key="1">
    <citation type="submission" date="2022-03" db="EMBL/GenBank/DDBJ databases">
        <authorList>
            <person name="Tunstrom K."/>
        </authorList>
    </citation>
    <scope>NUCLEOTIDE SEQUENCE</scope>
</reference>
<dbReference type="AlphaFoldDB" id="A0AAU9UTI6"/>
<dbReference type="SUPFAM" id="SSF46689">
    <property type="entry name" value="Homeodomain-like"/>
    <property type="match status" value="1"/>
</dbReference>
<gene>
    <name evidence="2" type="ORF">EEDITHA_LOCUS16136</name>
</gene>
<evidence type="ECO:0008006" key="4">
    <source>
        <dbReference type="Google" id="ProtNLM"/>
    </source>
</evidence>
<dbReference type="Proteomes" id="UP001153954">
    <property type="component" value="Unassembled WGS sequence"/>
</dbReference>
<name>A0AAU9UTI6_EUPED</name>
<proteinExistence type="predicted"/>
<evidence type="ECO:0000256" key="1">
    <source>
        <dbReference type="ARBA" id="ARBA00004123"/>
    </source>
</evidence>
<accession>A0AAU9UTI6</accession>
<dbReference type="GO" id="GO:0005634">
    <property type="term" value="C:nucleus"/>
    <property type="evidence" value="ECO:0007669"/>
    <property type="project" value="UniProtKB-SubCell"/>
</dbReference>
<dbReference type="InterPro" id="IPR009057">
    <property type="entry name" value="Homeodomain-like_sf"/>
</dbReference>
<comment type="subcellular location">
    <subcellularLocation>
        <location evidence="1">Nucleus</location>
    </subcellularLocation>
</comment>
<keyword evidence="3" id="KW-1185">Reference proteome</keyword>
<organism evidence="2 3">
    <name type="scientific">Euphydryas editha</name>
    <name type="common">Edith's checkerspot</name>
    <dbReference type="NCBI Taxonomy" id="104508"/>
    <lineage>
        <taxon>Eukaryota</taxon>
        <taxon>Metazoa</taxon>
        <taxon>Ecdysozoa</taxon>
        <taxon>Arthropoda</taxon>
        <taxon>Hexapoda</taxon>
        <taxon>Insecta</taxon>
        <taxon>Pterygota</taxon>
        <taxon>Neoptera</taxon>
        <taxon>Endopterygota</taxon>
        <taxon>Lepidoptera</taxon>
        <taxon>Glossata</taxon>
        <taxon>Ditrysia</taxon>
        <taxon>Papilionoidea</taxon>
        <taxon>Nymphalidae</taxon>
        <taxon>Nymphalinae</taxon>
        <taxon>Euphydryas</taxon>
    </lineage>
</organism>
<protein>
    <recommendedName>
        <fullName evidence="4">HTH psq-type domain-containing protein</fullName>
    </recommendedName>
</protein>
<sequence>MPRKKLTSEPGTRKYGVRSNYLPEKLEECLEKVKSGEISAYGASKYYQIPINTIKNKIKNKHVEKVGRPTALTKEEEIIIKEHVKALADSGTPVGLDDFSLVIERYLNSTNSQVKVFTHNRPGREWGFVAKCLWMRSPKK</sequence>
<comment type="caution">
    <text evidence="2">The sequence shown here is derived from an EMBL/GenBank/DDBJ whole genome shotgun (WGS) entry which is preliminary data.</text>
</comment>